<dbReference type="AlphaFoldDB" id="A0A9E7GAH4"/>
<organism evidence="2 3">
    <name type="scientific">Musa troglodytarum</name>
    <name type="common">fe'i banana</name>
    <dbReference type="NCBI Taxonomy" id="320322"/>
    <lineage>
        <taxon>Eukaryota</taxon>
        <taxon>Viridiplantae</taxon>
        <taxon>Streptophyta</taxon>
        <taxon>Embryophyta</taxon>
        <taxon>Tracheophyta</taxon>
        <taxon>Spermatophyta</taxon>
        <taxon>Magnoliopsida</taxon>
        <taxon>Liliopsida</taxon>
        <taxon>Zingiberales</taxon>
        <taxon>Musaceae</taxon>
        <taxon>Musa</taxon>
    </lineage>
</organism>
<feature type="compositionally biased region" description="Polar residues" evidence="1">
    <location>
        <begin position="63"/>
        <end position="74"/>
    </location>
</feature>
<evidence type="ECO:0000256" key="1">
    <source>
        <dbReference type="SAM" id="MobiDB-lite"/>
    </source>
</evidence>
<proteinExistence type="predicted"/>
<sequence length="102" mass="11503">MDPVNEESDVFPVKVGPRTLKTDTTATPIEKDSPMRPMDTICFSRWTNKKNITLQSGAPPPSQLTGKRSNSCTMSRRCARPENFAWKDLQFGSQERIMSPLD</sequence>
<accession>A0A9E7GAH4</accession>
<evidence type="ECO:0000313" key="2">
    <source>
        <dbReference type="EMBL" id="URE07773.1"/>
    </source>
</evidence>
<dbReference type="OrthoDB" id="185373at2759"/>
<dbReference type="EMBL" id="CP097507">
    <property type="protein sequence ID" value="URE07773.1"/>
    <property type="molecule type" value="Genomic_DNA"/>
</dbReference>
<feature type="region of interest" description="Disordered" evidence="1">
    <location>
        <begin position="52"/>
        <end position="74"/>
    </location>
</feature>
<reference evidence="2" key="1">
    <citation type="submission" date="2022-05" db="EMBL/GenBank/DDBJ databases">
        <title>The Musa troglodytarum L. genome provides insights into the mechanism of non-climacteric behaviour and enrichment of carotenoids.</title>
        <authorList>
            <person name="Wang J."/>
        </authorList>
    </citation>
    <scope>NUCLEOTIDE SEQUENCE</scope>
    <source>
        <tissue evidence="2">Leaf</tissue>
    </source>
</reference>
<keyword evidence="3" id="KW-1185">Reference proteome</keyword>
<evidence type="ECO:0000313" key="3">
    <source>
        <dbReference type="Proteomes" id="UP001055439"/>
    </source>
</evidence>
<dbReference type="Proteomes" id="UP001055439">
    <property type="component" value="Chromosome 5"/>
</dbReference>
<protein>
    <submittedName>
        <fullName evidence="2">Pentatricopeptide repeat-containing protein</fullName>
    </submittedName>
</protein>
<gene>
    <name evidence="2" type="ORF">MUK42_18480</name>
</gene>
<name>A0A9E7GAH4_9LILI</name>